<evidence type="ECO:0000256" key="1">
    <source>
        <dbReference type="ARBA" id="ARBA00004127"/>
    </source>
</evidence>
<keyword evidence="6" id="KW-0926">Vacuole</keyword>
<dbReference type="Pfam" id="PF11700">
    <property type="entry name" value="ATG22"/>
    <property type="match status" value="1"/>
</dbReference>
<evidence type="ECO:0000256" key="4">
    <source>
        <dbReference type="ARBA" id="ARBA00022989"/>
    </source>
</evidence>
<dbReference type="GO" id="GO:0006914">
    <property type="term" value="P:autophagy"/>
    <property type="evidence" value="ECO:0007669"/>
    <property type="project" value="UniProtKB-KW"/>
</dbReference>
<evidence type="ECO:0000313" key="7">
    <source>
        <dbReference type="EMBL" id="ORX66030.1"/>
    </source>
</evidence>
<evidence type="ECO:0000313" key="8">
    <source>
        <dbReference type="Proteomes" id="UP000193922"/>
    </source>
</evidence>
<dbReference type="GO" id="GO:0012505">
    <property type="term" value="C:endomembrane system"/>
    <property type="evidence" value="ECO:0007669"/>
    <property type="project" value="UniProtKB-SubCell"/>
</dbReference>
<comment type="caution">
    <text evidence="7">The sequence shown here is derived from an EMBL/GenBank/DDBJ whole genome shotgun (WGS) entry which is preliminary data.</text>
</comment>
<dbReference type="EMBL" id="MCFD01000018">
    <property type="protein sequence ID" value="ORX66030.1"/>
    <property type="molecule type" value="Genomic_DNA"/>
</dbReference>
<comment type="function">
    <text evidence="6">Vacuolar effluxer which mediate the efflux of amino acids resulting from autophagic degradation. The release of autophagic amino acids allows the maintenance of protein synthesis and viability during nitrogen starvation.</text>
</comment>
<protein>
    <recommendedName>
        <fullName evidence="6">Autophagy-related protein</fullName>
    </recommendedName>
</protein>
<feature type="transmembrane region" description="Helical" evidence="6">
    <location>
        <begin position="184"/>
        <end position="217"/>
    </location>
</feature>
<keyword evidence="2 6" id="KW-0813">Transport</keyword>
<feature type="transmembrane region" description="Helical" evidence="6">
    <location>
        <begin position="254"/>
        <end position="273"/>
    </location>
</feature>
<dbReference type="InterPro" id="IPR050495">
    <property type="entry name" value="ATG22/LtaA_families"/>
</dbReference>
<dbReference type="Proteomes" id="UP000193922">
    <property type="component" value="Unassembled WGS sequence"/>
</dbReference>
<proteinExistence type="inferred from homology"/>
<accession>A0A1Y1VXM1</accession>
<organism evidence="7 8">
    <name type="scientific">Linderina pennispora</name>
    <dbReference type="NCBI Taxonomy" id="61395"/>
    <lineage>
        <taxon>Eukaryota</taxon>
        <taxon>Fungi</taxon>
        <taxon>Fungi incertae sedis</taxon>
        <taxon>Zoopagomycota</taxon>
        <taxon>Kickxellomycotina</taxon>
        <taxon>Kickxellomycetes</taxon>
        <taxon>Kickxellales</taxon>
        <taxon>Kickxellaceae</taxon>
        <taxon>Linderina</taxon>
    </lineage>
</organism>
<sequence length="346" mass="38765">MEGCKLDHITLCDYNAANYTRDYRWTGRWVDTTSFPLYMATIANLIQAISDKVVEAPKMVEHDAHHPAPIVEELSPVAIIAVGIGIGILSAMGDNQLYTMMIGTAIVGILGGACSPVYPMSRTQGASQVRRSLPASNRWLFPLKSFNQTSLFGWFMVADSMNMIMTVASLFAQAVINMDKDQMAIGILIVPITPMIGAFGFWMVPIVMIIFGTAAWGLNYSTEFYPLFVELGRRSSDRWLAAGINTASHNLRYAYVRCLSLLFLSGVLFHWCNTKKGREDVPKMSTLSGCKTCEFECASADLYFDHLLFDARHHEILQQRMEELEKHESTYMRPAKAYKRASLVII</sequence>
<feature type="transmembrane region" description="Helical" evidence="6">
    <location>
        <begin position="98"/>
        <end position="118"/>
    </location>
</feature>
<feature type="transmembrane region" description="Helical" evidence="6">
    <location>
        <begin position="74"/>
        <end position="91"/>
    </location>
</feature>
<dbReference type="AlphaFoldDB" id="A0A1Y1VXM1"/>
<keyword evidence="4 6" id="KW-1133">Transmembrane helix</keyword>
<keyword evidence="8" id="KW-1185">Reference proteome</keyword>
<evidence type="ECO:0000256" key="5">
    <source>
        <dbReference type="ARBA" id="ARBA00023136"/>
    </source>
</evidence>
<evidence type="ECO:0000256" key="6">
    <source>
        <dbReference type="RuleBase" id="RU363073"/>
    </source>
</evidence>
<dbReference type="PANTHER" id="PTHR23519">
    <property type="entry name" value="AUTOPHAGY-RELATED PROTEIN 22"/>
    <property type="match status" value="1"/>
</dbReference>
<comment type="caution">
    <text evidence="6">Lacks conserved residue(s) required for the propagation of feature annotation.</text>
</comment>
<keyword evidence="6" id="KW-0072">Autophagy</keyword>
<dbReference type="OrthoDB" id="5584559at2759"/>
<comment type="subcellular location">
    <subcellularLocation>
        <location evidence="1">Endomembrane system</location>
        <topology evidence="1">Multi-pass membrane protein</topology>
    </subcellularLocation>
    <subcellularLocation>
        <location evidence="6">Vacuole membrane</location>
        <topology evidence="6">Multi-pass membrane protein</topology>
    </subcellularLocation>
</comment>
<dbReference type="GeneID" id="63807324"/>
<keyword evidence="5 6" id="KW-0472">Membrane</keyword>
<keyword evidence="6" id="KW-0029">Amino-acid transport</keyword>
<feature type="transmembrane region" description="Helical" evidence="6">
    <location>
        <begin position="151"/>
        <end position="172"/>
    </location>
</feature>
<gene>
    <name evidence="7" type="ORF">DL89DRAFT_295737</name>
</gene>
<keyword evidence="3 6" id="KW-0812">Transmembrane</keyword>
<dbReference type="RefSeq" id="XP_040740081.1">
    <property type="nucleotide sequence ID" value="XM_040890676.1"/>
</dbReference>
<dbReference type="PANTHER" id="PTHR23519:SF1">
    <property type="entry name" value="AUTOPHAGY-RELATED PROTEIN 22"/>
    <property type="match status" value="1"/>
</dbReference>
<comment type="similarity">
    <text evidence="6">Belongs to the ATG22 family.</text>
</comment>
<dbReference type="GO" id="GO:0005774">
    <property type="term" value="C:vacuolar membrane"/>
    <property type="evidence" value="ECO:0007669"/>
    <property type="project" value="UniProtKB-SubCell"/>
</dbReference>
<evidence type="ECO:0000256" key="2">
    <source>
        <dbReference type="ARBA" id="ARBA00022448"/>
    </source>
</evidence>
<name>A0A1Y1VXM1_9FUNG</name>
<dbReference type="GO" id="GO:0006865">
    <property type="term" value="P:amino acid transport"/>
    <property type="evidence" value="ECO:0007669"/>
    <property type="project" value="UniProtKB-KW"/>
</dbReference>
<evidence type="ECO:0000256" key="3">
    <source>
        <dbReference type="ARBA" id="ARBA00022692"/>
    </source>
</evidence>
<reference evidence="7 8" key="1">
    <citation type="submission" date="2016-07" db="EMBL/GenBank/DDBJ databases">
        <title>Pervasive Adenine N6-methylation of Active Genes in Fungi.</title>
        <authorList>
            <consortium name="DOE Joint Genome Institute"/>
            <person name="Mondo S.J."/>
            <person name="Dannebaum R.O."/>
            <person name="Kuo R.C."/>
            <person name="Labutti K."/>
            <person name="Haridas S."/>
            <person name="Kuo A."/>
            <person name="Salamov A."/>
            <person name="Ahrendt S.R."/>
            <person name="Lipzen A."/>
            <person name="Sullivan W."/>
            <person name="Andreopoulos W.B."/>
            <person name="Clum A."/>
            <person name="Lindquist E."/>
            <person name="Daum C."/>
            <person name="Ramamoorthy G.K."/>
            <person name="Gryganskyi A."/>
            <person name="Culley D."/>
            <person name="Magnuson J.K."/>
            <person name="James T.Y."/>
            <person name="O'Malley M.A."/>
            <person name="Stajich J.E."/>
            <person name="Spatafora J.W."/>
            <person name="Visel A."/>
            <person name="Grigoriev I.V."/>
        </authorList>
    </citation>
    <scope>NUCLEOTIDE SEQUENCE [LARGE SCALE GENOMIC DNA]</scope>
    <source>
        <strain evidence="7 8">ATCC 12442</strain>
    </source>
</reference>
<dbReference type="InterPro" id="IPR024671">
    <property type="entry name" value="Atg22-like"/>
</dbReference>